<evidence type="ECO:0000256" key="1">
    <source>
        <dbReference type="SAM" id="MobiDB-lite"/>
    </source>
</evidence>
<gene>
    <name evidence="2" type="ORF">KIV56_05845</name>
</gene>
<proteinExistence type="predicted"/>
<evidence type="ECO:0000313" key="3">
    <source>
        <dbReference type="Proteomes" id="UP001212421"/>
    </source>
</evidence>
<feature type="region of interest" description="Disordered" evidence="1">
    <location>
        <begin position="41"/>
        <end position="69"/>
    </location>
</feature>
<name>A0ABY7NL80_9MICO</name>
<accession>A0ABY7NL80</accession>
<organism evidence="2 3">
    <name type="scientific">Cryobacterium breve</name>
    <dbReference type="NCBI Taxonomy" id="1259258"/>
    <lineage>
        <taxon>Bacteria</taxon>
        <taxon>Bacillati</taxon>
        <taxon>Actinomycetota</taxon>
        <taxon>Actinomycetes</taxon>
        <taxon>Micrococcales</taxon>
        <taxon>Microbacteriaceae</taxon>
        <taxon>Cryobacterium</taxon>
    </lineage>
</organism>
<dbReference type="Proteomes" id="UP001212421">
    <property type="component" value="Chromosome"/>
</dbReference>
<evidence type="ECO:0000313" key="2">
    <source>
        <dbReference type="EMBL" id="WBM81651.1"/>
    </source>
</evidence>
<keyword evidence="3" id="KW-1185">Reference proteome</keyword>
<feature type="compositionally biased region" description="Low complexity" evidence="1">
    <location>
        <begin position="41"/>
        <end position="53"/>
    </location>
</feature>
<reference evidence="2 3" key="1">
    <citation type="submission" date="2021-05" db="EMBL/GenBank/DDBJ databases">
        <authorList>
            <person name="Kumar R."/>
            <person name="Kumar A."/>
            <person name="Mukhia S."/>
        </authorList>
    </citation>
    <scope>NUCLEOTIDE SEQUENCE [LARGE SCALE GENOMIC DNA]</scope>
    <source>
        <strain evidence="2 3">ERMR7:08</strain>
    </source>
</reference>
<dbReference type="EMBL" id="CP075584">
    <property type="protein sequence ID" value="WBM81651.1"/>
    <property type="molecule type" value="Genomic_DNA"/>
</dbReference>
<sequence length="69" mass="7119">MNGESSEVRLNHGHALAAWALGSREDFRPGHGLFAATPATAAESAMAGGNASATHDSQSDLTDLRRLSA</sequence>
<protein>
    <submittedName>
        <fullName evidence="2">Uncharacterized protein</fullName>
    </submittedName>
</protein>